<comment type="caution">
    <text evidence="1">The sequence shown here is derived from an EMBL/GenBank/DDBJ whole genome shotgun (WGS) entry which is preliminary data.</text>
</comment>
<dbReference type="AlphaFoldDB" id="A0A401LT21"/>
<reference evidence="1 2" key="1">
    <citation type="submission" date="2018-10" db="EMBL/GenBank/DDBJ databases">
        <title>Draft Genome Sequence of Bacteroides sp. KCTC 15687.</title>
        <authorList>
            <person name="Yu S.Y."/>
            <person name="Kim J.S."/>
            <person name="Oh B.S."/>
            <person name="Park S.H."/>
            <person name="Kang S.W."/>
            <person name="Park J.E."/>
            <person name="Choi S.H."/>
            <person name="Han K.I."/>
            <person name="Lee K.C."/>
            <person name="Eom M.K."/>
            <person name="Suh M.K."/>
            <person name="Lee D.H."/>
            <person name="Yoon H."/>
            <person name="Kim B."/>
            <person name="Yang S.J."/>
            <person name="Lee J.S."/>
            <person name="Lee J.H."/>
        </authorList>
    </citation>
    <scope>NUCLEOTIDE SEQUENCE [LARGE SCALE GENOMIC DNA]</scope>
    <source>
        <strain evidence="1 2">KCTC 15687</strain>
    </source>
</reference>
<evidence type="ECO:0008006" key="3">
    <source>
        <dbReference type="Google" id="ProtNLM"/>
    </source>
</evidence>
<dbReference type="InterPro" id="IPR023296">
    <property type="entry name" value="Glyco_hydro_beta-prop_sf"/>
</dbReference>
<accession>A0A401LT21</accession>
<dbReference type="Proteomes" id="UP000288079">
    <property type="component" value="Unassembled WGS sequence"/>
</dbReference>
<evidence type="ECO:0000313" key="2">
    <source>
        <dbReference type="Proteomes" id="UP000288079"/>
    </source>
</evidence>
<dbReference type="EMBL" id="BHWB01000004">
    <property type="protein sequence ID" value="GCB34730.1"/>
    <property type="molecule type" value="Genomic_DNA"/>
</dbReference>
<sequence>MLRKLLYIYRVCIYSIFGKPTDCIVKKLNKCEVLNGNKLICNGDVVHPCVRKSLGFRGKEWWLTYTPYYAADENVENPYLCYSIGDLDSWQVFEQVKGAHVEGYNSDPSLLFDNDNCYIFWRENHTRTVLERGFQRGIFVKKYTSDTSVEMHQPIIESKDLYIDPAVSPCFIKIGDSYRCYAMHLRFKNEKFIFKNRFLNKFSNVFLAFSSALHIYNQTISYGISIYESKNVDGNYKYWGTYKISNINCFYTPWHCDFFEWKNNLYAVIQTSQCNADIILAESTDYIHFKAFQKPLITNSEMQKCGLTGFYKPTAVVDKGIFYLYVSAQSCNNRKLNQLYSCSYNFDELLNKLRGE</sequence>
<protein>
    <recommendedName>
        <fullName evidence="3">Glycosyl hydrolase family 32 N-terminal domain-containing protein</fullName>
    </recommendedName>
</protein>
<evidence type="ECO:0000313" key="1">
    <source>
        <dbReference type="EMBL" id="GCB34730.1"/>
    </source>
</evidence>
<keyword evidence="2" id="KW-1185">Reference proteome</keyword>
<organism evidence="1 2">
    <name type="scientific">Bacteroides faecalis</name>
    <dbReference type="NCBI Taxonomy" id="2447885"/>
    <lineage>
        <taxon>Bacteria</taxon>
        <taxon>Pseudomonadati</taxon>
        <taxon>Bacteroidota</taxon>
        <taxon>Bacteroidia</taxon>
        <taxon>Bacteroidales</taxon>
        <taxon>Bacteroidaceae</taxon>
        <taxon>Bacteroides</taxon>
    </lineage>
</organism>
<dbReference type="Gene3D" id="2.115.10.20">
    <property type="entry name" value="Glycosyl hydrolase domain, family 43"/>
    <property type="match status" value="1"/>
</dbReference>
<proteinExistence type="predicted"/>
<dbReference type="SUPFAM" id="SSF75005">
    <property type="entry name" value="Arabinanase/levansucrase/invertase"/>
    <property type="match status" value="2"/>
</dbReference>
<name>A0A401LT21_9BACE</name>
<gene>
    <name evidence="1" type="ORF">KGMB02408_16750</name>
</gene>